<dbReference type="GO" id="GO:0046872">
    <property type="term" value="F:metal ion binding"/>
    <property type="evidence" value="ECO:0007669"/>
    <property type="project" value="UniProtKB-KW"/>
</dbReference>
<dbReference type="EMBL" id="JBBWWQ010000010">
    <property type="protein sequence ID" value="KAK8936780.1"/>
    <property type="molecule type" value="Genomic_DNA"/>
</dbReference>
<comment type="similarity">
    <text evidence="1">Belongs to the ubiquitin-activating E1 family. UBA5 subfamily.</text>
</comment>
<keyword evidence="4" id="KW-0547">Nucleotide-binding</keyword>
<evidence type="ECO:0000256" key="4">
    <source>
        <dbReference type="ARBA" id="ARBA00022741"/>
    </source>
</evidence>
<dbReference type="InterPro" id="IPR000594">
    <property type="entry name" value="ThiF_NAD_FAD-bd"/>
</dbReference>
<dbReference type="Gene3D" id="3.40.50.720">
    <property type="entry name" value="NAD(P)-binding Rossmann-like Domain"/>
    <property type="match status" value="1"/>
</dbReference>
<feature type="domain" description="THIF-type NAD/FAD binding fold" evidence="8">
    <location>
        <begin position="48"/>
        <end position="319"/>
    </location>
</feature>
<gene>
    <name evidence="9" type="ORF">KSP39_PZI012446</name>
</gene>
<dbReference type="GO" id="GO:0005829">
    <property type="term" value="C:cytosol"/>
    <property type="evidence" value="ECO:0007669"/>
    <property type="project" value="TreeGrafter"/>
</dbReference>
<evidence type="ECO:0000256" key="5">
    <source>
        <dbReference type="ARBA" id="ARBA00022786"/>
    </source>
</evidence>
<evidence type="ECO:0000256" key="7">
    <source>
        <dbReference type="ARBA" id="ARBA00022840"/>
    </source>
</evidence>
<dbReference type="GO" id="GO:0071569">
    <property type="term" value="P:protein ufmylation"/>
    <property type="evidence" value="ECO:0007669"/>
    <property type="project" value="TreeGrafter"/>
</dbReference>
<evidence type="ECO:0000259" key="8">
    <source>
        <dbReference type="Pfam" id="PF00899"/>
    </source>
</evidence>
<evidence type="ECO:0000256" key="3">
    <source>
        <dbReference type="ARBA" id="ARBA00022723"/>
    </source>
</evidence>
<dbReference type="SUPFAM" id="SSF69572">
    <property type="entry name" value="Activating enzymes of the ubiquitin-like proteins"/>
    <property type="match status" value="1"/>
</dbReference>
<evidence type="ECO:0000256" key="6">
    <source>
        <dbReference type="ARBA" id="ARBA00022833"/>
    </source>
</evidence>
<reference evidence="9 10" key="1">
    <citation type="journal article" date="2022" name="Nat. Plants">
        <title>Genomes of leafy and leafless Platanthera orchids illuminate the evolution of mycoheterotrophy.</title>
        <authorList>
            <person name="Li M.H."/>
            <person name="Liu K.W."/>
            <person name="Li Z."/>
            <person name="Lu H.C."/>
            <person name="Ye Q.L."/>
            <person name="Zhang D."/>
            <person name="Wang J.Y."/>
            <person name="Li Y.F."/>
            <person name="Zhong Z.M."/>
            <person name="Liu X."/>
            <person name="Yu X."/>
            <person name="Liu D.K."/>
            <person name="Tu X.D."/>
            <person name="Liu B."/>
            <person name="Hao Y."/>
            <person name="Liao X.Y."/>
            <person name="Jiang Y.T."/>
            <person name="Sun W.H."/>
            <person name="Chen J."/>
            <person name="Chen Y.Q."/>
            <person name="Ai Y."/>
            <person name="Zhai J.W."/>
            <person name="Wu S.S."/>
            <person name="Zhou Z."/>
            <person name="Hsiao Y.Y."/>
            <person name="Wu W.L."/>
            <person name="Chen Y.Y."/>
            <person name="Lin Y.F."/>
            <person name="Hsu J.L."/>
            <person name="Li C.Y."/>
            <person name="Wang Z.W."/>
            <person name="Zhao X."/>
            <person name="Zhong W.Y."/>
            <person name="Ma X.K."/>
            <person name="Ma L."/>
            <person name="Huang J."/>
            <person name="Chen G.Z."/>
            <person name="Huang M.Z."/>
            <person name="Huang L."/>
            <person name="Peng D.H."/>
            <person name="Luo Y.B."/>
            <person name="Zou S.Q."/>
            <person name="Chen S.P."/>
            <person name="Lan S."/>
            <person name="Tsai W.C."/>
            <person name="Van de Peer Y."/>
            <person name="Liu Z.J."/>
        </authorList>
    </citation>
    <scope>NUCLEOTIDE SEQUENCE [LARGE SCALE GENOMIC DNA]</scope>
    <source>
        <strain evidence="9">Lor287</strain>
    </source>
</reference>
<keyword evidence="6" id="KW-0862">Zinc</keyword>
<dbReference type="PANTHER" id="PTHR10953">
    <property type="entry name" value="UBIQUITIN-ACTIVATING ENZYME E1"/>
    <property type="match status" value="1"/>
</dbReference>
<evidence type="ECO:0000313" key="9">
    <source>
        <dbReference type="EMBL" id="KAK8936780.1"/>
    </source>
</evidence>
<name>A0AAP0BFF1_9ASPA</name>
<comment type="caution">
    <text evidence="9">The sequence shown here is derived from an EMBL/GenBank/DDBJ whole genome shotgun (WGS) entry which is preliminary data.</text>
</comment>
<dbReference type="Proteomes" id="UP001418222">
    <property type="component" value="Unassembled WGS sequence"/>
</dbReference>
<sequence length="427" mass="46960">MLCAPGCLFCSAKIEEHIVQVMSTVKAGTSRRSKVKDMSAEVVDSNPYSRLMALQRMGIVENYEKIRDFSVSIVVSKGVQSAITDILTKGGRSRLHIWDVDTGLLGNVSHHFFHREQVGMTKTDAAVQTLSDINPDVILESYSLNITTVKGFEVFMESLRRRNSKNDGNGRNTGVDLVLSCVDNYEARMVVNQACNELNQTWIESGVSEDAVSGHIQLLIPGERACFACAPPLVEAELALRGLRHYVFGVVASGVDERTLKREGVCAASLPTTMGVIAGLLVQNALKFLLKFGEVSPYLGYNSLKDYFPTMEMKPNPQCVNSACLERQKEYLLEKPARDALAKAKIEAEASPKNEIPLHTDNEWHISVLDDSDISALLSDELPKGLTRELPCADEHQEAAMLGDTSVLADDTDLEELQRQLDALNAS</sequence>
<proteinExistence type="inferred from homology"/>
<dbReference type="Pfam" id="PF00899">
    <property type="entry name" value="ThiF"/>
    <property type="match status" value="1"/>
</dbReference>
<dbReference type="GO" id="GO:0071566">
    <property type="term" value="F:UFM1 activating enzyme activity"/>
    <property type="evidence" value="ECO:0007669"/>
    <property type="project" value="TreeGrafter"/>
</dbReference>
<evidence type="ECO:0000313" key="10">
    <source>
        <dbReference type="Proteomes" id="UP001418222"/>
    </source>
</evidence>
<keyword evidence="3" id="KW-0479">Metal-binding</keyword>
<dbReference type="InterPro" id="IPR035985">
    <property type="entry name" value="Ubiquitin-activating_enz"/>
</dbReference>
<evidence type="ECO:0000256" key="1">
    <source>
        <dbReference type="ARBA" id="ARBA00005339"/>
    </source>
</evidence>
<dbReference type="GO" id="GO:0005524">
    <property type="term" value="F:ATP binding"/>
    <property type="evidence" value="ECO:0007669"/>
    <property type="project" value="UniProtKB-KW"/>
</dbReference>
<keyword evidence="5" id="KW-0833">Ubl conjugation pathway</keyword>
<evidence type="ECO:0000256" key="2">
    <source>
        <dbReference type="ARBA" id="ARBA00016279"/>
    </source>
</evidence>
<organism evidence="9 10">
    <name type="scientific">Platanthera zijinensis</name>
    <dbReference type="NCBI Taxonomy" id="2320716"/>
    <lineage>
        <taxon>Eukaryota</taxon>
        <taxon>Viridiplantae</taxon>
        <taxon>Streptophyta</taxon>
        <taxon>Embryophyta</taxon>
        <taxon>Tracheophyta</taxon>
        <taxon>Spermatophyta</taxon>
        <taxon>Magnoliopsida</taxon>
        <taxon>Liliopsida</taxon>
        <taxon>Asparagales</taxon>
        <taxon>Orchidaceae</taxon>
        <taxon>Orchidoideae</taxon>
        <taxon>Orchideae</taxon>
        <taxon>Orchidinae</taxon>
        <taxon>Platanthera</taxon>
    </lineage>
</organism>
<dbReference type="PANTHER" id="PTHR10953:SF9">
    <property type="entry name" value="UBIQUITIN-LIKE MODIFIER-ACTIVATING ENZYME 5"/>
    <property type="match status" value="1"/>
</dbReference>
<protein>
    <recommendedName>
        <fullName evidence="2">Ubiquitin-like modifier-activating enzyme 5</fullName>
    </recommendedName>
</protein>
<dbReference type="AlphaFoldDB" id="A0AAP0BFF1"/>
<dbReference type="InterPro" id="IPR045886">
    <property type="entry name" value="ThiF/MoeB/HesA"/>
</dbReference>
<accession>A0AAP0BFF1</accession>
<keyword evidence="7" id="KW-0067">ATP-binding</keyword>
<keyword evidence="10" id="KW-1185">Reference proteome</keyword>